<dbReference type="GO" id="GO:0008270">
    <property type="term" value="F:zinc ion binding"/>
    <property type="evidence" value="ECO:0007669"/>
    <property type="project" value="UniProtKB-KW"/>
</dbReference>
<sequence>MTPWELEQVLALASDDAARTAARRTATPSMWSGTGASDRLLWGECVGSGTAPYRTVVDFGEGAGGGTVATTCTCPSRKLPCKHALALLLLWSTGSLAGGPGTVADPPPYAAAWLAARLGRAERAAAPDTPRAARGTSPATVARRAARVGAGLEELERWLADQVRTGVANASADAYHRFDPVAARMVDAQAPGVAATLRRLPQVVGTGGDWPGRLLQELAGLHLLARAHGRLDALPDGLAATVRSRVGYTVPTEAVLATEGVPDRWQVLAVEQTEQGGLVTRRTRLWGESTDRPALVLTFGAGGQAPDASLRPGTVVEGPAHFYPGDPPLRAVLADPVVVDRLDWVAASPRPRTVARLLDEAAAALAADPWTSAWPGLLEARPAGGPDGWALVDADGDSLAVLGPGGGAVAFWRRLLAVSGGAPVTAAVEVVDGAVLVLGAWPLVAPSGGSSGWGGAGGSDRSGGSDGSGPAASSAAAADAGDGGPRRSAAWRELVAAATVGAGSRPLPVGGFHPVVAVSAAGVERSDPATALLDLAALEARAVAAAPVTGRARPLPPAPPETAPVVAPRLVALVLEAVELDRGLAADLLQQAVAAGVVAPPETLVALVALAERGERGGGSLATLVARLGGARLRWLGQVDPSGAVGGDDGTPQGVESASPDGADGAHGRDGWDGVGPERERWLRATRAVDPDRARAALTRTWAQETPPDRALFLDVLATGLGPDDEALLERARDDRRREVRDVAARLLLRLAAQVARAGGSTGAGERAAARATPYVLLGTSGLRRRPVLRVGAPTDVAELEALAPGAVRDGLGAPPPAGWPGGPRAWLLHRLVLTTPLATWERLVGDGPDAVLALPREGDLAPVLDAAWVGAAVEQQDVAWARALLAVRPDAPARLVGVLPAAERAEPLVALLGLRVAQGRPVTPDLLEVLEPVPAPWPRALGASVRALAEAGLDGDGLLVALAARRVRLDDPDDEERWRAWARRLLATGSPRPGLRRALDRLGRVVALRTAFAQELGGAPAPRARDRTTGDERR</sequence>
<protein>
    <submittedName>
        <fullName evidence="4">SWIM zinc finger protein</fullName>
    </submittedName>
</protein>
<dbReference type="InterPro" id="IPR043746">
    <property type="entry name" value="DUF5691"/>
</dbReference>
<dbReference type="EMBL" id="VFMN01000001">
    <property type="protein sequence ID" value="TQJ09917.1"/>
    <property type="molecule type" value="Genomic_DNA"/>
</dbReference>
<feature type="region of interest" description="Disordered" evidence="2">
    <location>
        <begin position="449"/>
        <end position="485"/>
    </location>
</feature>
<gene>
    <name evidence="4" type="ORF">FB458_3033</name>
</gene>
<feature type="compositionally biased region" description="Gly residues" evidence="2">
    <location>
        <begin position="449"/>
        <end position="467"/>
    </location>
</feature>
<evidence type="ECO:0000256" key="2">
    <source>
        <dbReference type="SAM" id="MobiDB-lite"/>
    </source>
</evidence>
<reference evidence="4 5" key="1">
    <citation type="submission" date="2019-06" db="EMBL/GenBank/DDBJ databases">
        <title>Sequencing the genomes of 1000 actinobacteria strains.</title>
        <authorList>
            <person name="Klenk H.-P."/>
        </authorList>
    </citation>
    <scope>NUCLEOTIDE SEQUENCE [LARGE SCALE GENOMIC DNA]</scope>
    <source>
        <strain evidence="4 5">DSM 18607</strain>
    </source>
</reference>
<evidence type="ECO:0000256" key="1">
    <source>
        <dbReference type="PROSITE-ProRule" id="PRU00325"/>
    </source>
</evidence>
<feature type="compositionally biased region" description="Low complexity" evidence="2">
    <location>
        <begin position="468"/>
        <end position="480"/>
    </location>
</feature>
<accession>A0A542E3L7</accession>
<evidence type="ECO:0000259" key="3">
    <source>
        <dbReference type="PROSITE" id="PS50966"/>
    </source>
</evidence>
<dbReference type="OrthoDB" id="9816340at2"/>
<dbReference type="Pfam" id="PF18944">
    <property type="entry name" value="DUF5691"/>
    <property type="match status" value="1"/>
</dbReference>
<feature type="compositionally biased region" description="Basic and acidic residues" evidence="2">
    <location>
        <begin position="664"/>
        <end position="676"/>
    </location>
</feature>
<evidence type="ECO:0000313" key="5">
    <source>
        <dbReference type="Proteomes" id="UP000317893"/>
    </source>
</evidence>
<feature type="domain" description="SWIM-type" evidence="3">
    <location>
        <begin position="53"/>
        <end position="92"/>
    </location>
</feature>
<keyword evidence="1" id="KW-0863">Zinc-finger</keyword>
<keyword evidence="1" id="KW-0862">Zinc</keyword>
<proteinExistence type="predicted"/>
<dbReference type="Proteomes" id="UP000317893">
    <property type="component" value="Unassembled WGS sequence"/>
</dbReference>
<dbReference type="PROSITE" id="PS50966">
    <property type="entry name" value="ZF_SWIM"/>
    <property type="match status" value="1"/>
</dbReference>
<keyword evidence="5" id="KW-1185">Reference proteome</keyword>
<name>A0A542E3L7_9MICO</name>
<dbReference type="RefSeq" id="WP_141849209.1">
    <property type="nucleotide sequence ID" value="NZ_BAAAPR010000007.1"/>
</dbReference>
<feature type="region of interest" description="Disordered" evidence="2">
    <location>
        <begin position="640"/>
        <end position="676"/>
    </location>
</feature>
<dbReference type="AlphaFoldDB" id="A0A542E3L7"/>
<comment type="caution">
    <text evidence="4">The sequence shown here is derived from an EMBL/GenBank/DDBJ whole genome shotgun (WGS) entry which is preliminary data.</text>
</comment>
<dbReference type="InterPro" id="IPR007527">
    <property type="entry name" value="Znf_SWIM"/>
</dbReference>
<dbReference type="Pfam" id="PF04434">
    <property type="entry name" value="SWIM"/>
    <property type="match status" value="1"/>
</dbReference>
<keyword evidence="1" id="KW-0479">Metal-binding</keyword>
<evidence type="ECO:0000313" key="4">
    <source>
        <dbReference type="EMBL" id="TQJ09917.1"/>
    </source>
</evidence>
<organism evidence="4 5">
    <name type="scientific">Lapillicoccus jejuensis</name>
    <dbReference type="NCBI Taxonomy" id="402171"/>
    <lineage>
        <taxon>Bacteria</taxon>
        <taxon>Bacillati</taxon>
        <taxon>Actinomycetota</taxon>
        <taxon>Actinomycetes</taxon>
        <taxon>Micrococcales</taxon>
        <taxon>Intrasporangiaceae</taxon>
        <taxon>Lapillicoccus</taxon>
    </lineage>
</organism>